<reference evidence="6" key="1">
    <citation type="submission" date="2019-09" db="EMBL/GenBank/DDBJ databases">
        <title>Characterisation of the sponge microbiome using genome-centric metagenomics.</title>
        <authorList>
            <person name="Engelberts J.P."/>
            <person name="Robbins S.J."/>
            <person name="De Goeij J.M."/>
            <person name="Aranda M."/>
            <person name="Bell S.C."/>
            <person name="Webster N.S."/>
        </authorList>
    </citation>
    <scope>NUCLEOTIDE SEQUENCE</scope>
    <source>
        <strain evidence="6">SB0664_bin_27</strain>
    </source>
</reference>
<dbReference type="EMBL" id="VXRG01000137">
    <property type="protein sequence ID" value="MXY95139.1"/>
    <property type="molecule type" value="Genomic_DNA"/>
</dbReference>
<protein>
    <submittedName>
        <fullName evidence="6">NAD(P)-dependent oxidoreductase</fullName>
    </submittedName>
</protein>
<feature type="domain" description="NAD-dependent epimerase/dehydratase" evidence="5">
    <location>
        <begin position="89"/>
        <end position="328"/>
    </location>
</feature>
<sequence length="414" mass="46008">MSFGRRRRKRESEELTDLTASRSVQYRTQPFEGTSPFPSRDPAYETNLEASRTEIEAGPEKTQIQLTPARGLLVLNLHETLGRHRNLKILVTGGSGTIGGYVLRELLQAGHSVSSFSRTAPRVEGAGFVQGDIMEPTQLADACRNHDAVVHLAAVPGPGRATPAQLLNVNVIGTVNVLEAAVHAGIGKVVFASSGAATGFSFQKREILPLYLPIDEEHPCEPQDEYGLSKLLGELTCKRYTDAFGIQTICLRINNNWYLERRTAEVAVRSGWAQQFTVDELWTKRYRKTIEDAEGEWPSPGPPAPHKILWAFTDARDAAQAFRLAVENDTIKHEVFLVNGADTCSREPTPQLYDRLRKLSGAGKANAADAGIPLKEPLEGHASLWSHAKATRLLDYRPKYSWRHSDFQSWMEKR</sequence>
<proteinExistence type="inferred from homology"/>
<gene>
    <name evidence="6" type="ORF">F4Y42_16990</name>
</gene>
<feature type="compositionally biased region" description="Polar residues" evidence="4">
    <location>
        <begin position="18"/>
        <end position="32"/>
    </location>
</feature>
<evidence type="ECO:0000313" key="6">
    <source>
        <dbReference type="EMBL" id="MXY95139.1"/>
    </source>
</evidence>
<evidence type="ECO:0000256" key="3">
    <source>
        <dbReference type="ARBA" id="ARBA00023027"/>
    </source>
</evidence>
<dbReference type="PANTHER" id="PTHR43103">
    <property type="entry name" value="NUCLEOSIDE-DIPHOSPHATE-SUGAR EPIMERASE"/>
    <property type="match status" value="1"/>
</dbReference>
<comment type="similarity">
    <text evidence="1">Belongs to the NAD(P)-dependent epimerase/dehydratase family.</text>
</comment>
<organism evidence="6">
    <name type="scientific">Caldilineaceae bacterium SB0664_bin_27</name>
    <dbReference type="NCBI Taxonomy" id="2605260"/>
    <lineage>
        <taxon>Bacteria</taxon>
        <taxon>Bacillati</taxon>
        <taxon>Chloroflexota</taxon>
        <taxon>Caldilineae</taxon>
        <taxon>Caldilineales</taxon>
        <taxon>Caldilineaceae</taxon>
    </lineage>
</organism>
<dbReference type="SUPFAM" id="SSF51735">
    <property type="entry name" value="NAD(P)-binding Rossmann-fold domains"/>
    <property type="match status" value="1"/>
</dbReference>
<dbReference type="AlphaFoldDB" id="A0A6B0YYT2"/>
<keyword evidence="3" id="KW-0520">NAD</keyword>
<evidence type="ECO:0000259" key="5">
    <source>
        <dbReference type="Pfam" id="PF01370"/>
    </source>
</evidence>
<feature type="region of interest" description="Disordered" evidence="4">
    <location>
        <begin position="1"/>
        <end position="42"/>
    </location>
</feature>
<dbReference type="Pfam" id="PF01370">
    <property type="entry name" value="Epimerase"/>
    <property type="match status" value="1"/>
</dbReference>
<accession>A0A6B0YYT2</accession>
<keyword evidence="2" id="KW-0560">Oxidoreductase</keyword>
<evidence type="ECO:0000256" key="2">
    <source>
        <dbReference type="ARBA" id="ARBA00023002"/>
    </source>
</evidence>
<dbReference type="PANTHER" id="PTHR43103:SF5">
    <property type="entry name" value="4-EPIMERASE, PUTATIVE (AFU_ORTHOLOGUE AFUA_7G00360)-RELATED"/>
    <property type="match status" value="1"/>
</dbReference>
<evidence type="ECO:0000256" key="1">
    <source>
        <dbReference type="ARBA" id="ARBA00007637"/>
    </source>
</evidence>
<comment type="caution">
    <text evidence="6">The sequence shown here is derived from an EMBL/GenBank/DDBJ whole genome shotgun (WGS) entry which is preliminary data.</text>
</comment>
<evidence type="ECO:0000256" key="4">
    <source>
        <dbReference type="SAM" id="MobiDB-lite"/>
    </source>
</evidence>
<name>A0A6B0YYT2_9CHLR</name>
<dbReference type="InterPro" id="IPR036291">
    <property type="entry name" value="NAD(P)-bd_dom_sf"/>
</dbReference>
<dbReference type="Gene3D" id="3.40.50.720">
    <property type="entry name" value="NAD(P)-binding Rossmann-like Domain"/>
    <property type="match status" value="1"/>
</dbReference>
<dbReference type="InterPro" id="IPR001509">
    <property type="entry name" value="Epimerase_deHydtase"/>
</dbReference>
<dbReference type="GO" id="GO:0016491">
    <property type="term" value="F:oxidoreductase activity"/>
    <property type="evidence" value="ECO:0007669"/>
    <property type="project" value="UniProtKB-KW"/>
</dbReference>